<dbReference type="AlphaFoldDB" id="A0A5B7IAI4"/>
<dbReference type="EMBL" id="VSRR010047016">
    <property type="protein sequence ID" value="MPC77888.1"/>
    <property type="molecule type" value="Genomic_DNA"/>
</dbReference>
<dbReference type="Proteomes" id="UP000324222">
    <property type="component" value="Unassembled WGS sequence"/>
</dbReference>
<evidence type="ECO:0000313" key="2">
    <source>
        <dbReference type="Proteomes" id="UP000324222"/>
    </source>
</evidence>
<gene>
    <name evidence="1" type="ORF">E2C01_072357</name>
</gene>
<evidence type="ECO:0000313" key="1">
    <source>
        <dbReference type="EMBL" id="MPC77888.1"/>
    </source>
</evidence>
<proteinExistence type="predicted"/>
<reference evidence="1 2" key="1">
    <citation type="submission" date="2019-05" db="EMBL/GenBank/DDBJ databases">
        <title>Another draft genome of Portunus trituberculatus and its Hox gene families provides insights of decapod evolution.</title>
        <authorList>
            <person name="Jeong J.-H."/>
            <person name="Song I."/>
            <person name="Kim S."/>
            <person name="Choi T."/>
            <person name="Kim D."/>
            <person name="Ryu S."/>
            <person name="Kim W."/>
        </authorList>
    </citation>
    <scope>NUCLEOTIDE SEQUENCE [LARGE SCALE GENOMIC DNA]</scope>
    <source>
        <tissue evidence="1">Muscle</tissue>
    </source>
</reference>
<keyword evidence="2" id="KW-1185">Reference proteome</keyword>
<name>A0A5B7IAI4_PORTR</name>
<accession>A0A5B7IAI4</accession>
<comment type="caution">
    <text evidence="1">The sequence shown here is derived from an EMBL/GenBank/DDBJ whole genome shotgun (WGS) entry which is preliminary data.</text>
</comment>
<organism evidence="1 2">
    <name type="scientific">Portunus trituberculatus</name>
    <name type="common">Swimming crab</name>
    <name type="synonym">Neptunus trituberculatus</name>
    <dbReference type="NCBI Taxonomy" id="210409"/>
    <lineage>
        <taxon>Eukaryota</taxon>
        <taxon>Metazoa</taxon>
        <taxon>Ecdysozoa</taxon>
        <taxon>Arthropoda</taxon>
        <taxon>Crustacea</taxon>
        <taxon>Multicrustacea</taxon>
        <taxon>Malacostraca</taxon>
        <taxon>Eumalacostraca</taxon>
        <taxon>Eucarida</taxon>
        <taxon>Decapoda</taxon>
        <taxon>Pleocyemata</taxon>
        <taxon>Brachyura</taxon>
        <taxon>Eubrachyura</taxon>
        <taxon>Portunoidea</taxon>
        <taxon>Portunidae</taxon>
        <taxon>Portuninae</taxon>
        <taxon>Portunus</taxon>
    </lineage>
</organism>
<protein>
    <submittedName>
        <fullName evidence="1">Uncharacterized protein</fullName>
    </submittedName>
</protein>
<sequence length="108" mass="11926">MFWHWQPLPQYIYLDTLTEHLPWALVYNLKGSCAVPGCSAASSSFVPRLSPPRGCSAKSSCWSSLLLVDAGLPQLSKTTYSFCGNMSENPNQEAESQWVSEAVLLTQI</sequence>